<dbReference type="InterPro" id="IPR012795">
    <property type="entry name" value="tRNA_Ile_lys_synt_N"/>
</dbReference>
<accession>A0AB40CSL4</accession>
<dbReference type="InterPro" id="IPR012094">
    <property type="entry name" value="tRNA_Ile_lys_synt"/>
</dbReference>
<dbReference type="Proteomes" id="UP001515500">
    <property type="component" value="Chromosome 17"/>
</dbReference>
<reference evidence="9 10" key="1">
    <citation type="submission" date="2025-04" db="UniProtKB">
        <authorList>
            <consortium name="RefSeq"/>
        </authorList>
    </citation>
    <scope>IDENTIFICATION</scope>
</reference>
<evidence type="ECO:0000256" key="6">
    <source>
        <dbReference type="ARBA" id="ARBA00048539"/>
    </source>
</evidence>
<proteinExistence type="inferred from homology"/>
<dbReference type="GO" id="GO:0010098">
    <property type="term" value="P:suspensor development"/>
    <property type="evidence" value="ECO:0007669"/>
    <property type="project" value="EnsemblPlants"/>
</dbReference>
<dbReference type="RefSeq" id="XP_039143070.1">
    <property type="nucleotide sequence ID" value="XM_039287136.1"/>
</dbReference>
<organism evidence="8 10">
    <name type="scientific">Dioscorea cayennensis subsp. rotundata</name>
    <name type="common">White Guinea yam</name>
    <name type="synonym">Dioscorea rotundata</name>
    <dbReference type="NCBI Taxonomy" id="55577"/>
    <lineage>
        <taxon>Eukaryota</taxon>
        <taxon>Viridiplantae</taxon>
        <taxon>Streptophyta</taxon>
        <taxon>Embryophyta</taxon>
        <taxon>Tracheophyta</taxon>
        <taxon>Spermatophyta</taxon>
        <taxon>Magnoliopsida</taxon>
        <taxon>Liliopsida</taxon>
        <taxon>Dioscoreales</taxon>
        <taxon>Dioscoreaceae</taxon>
        <taxon>Dioscorea</taxon>
    </lineage>
</organism>
<dbReference type="EC" id="6.3.4.19" evidence="1"/>
<dbReference type="InterPro" id="IPR014729">
    <property type="entry name" value="Rossmann-like_a/b/a_fold"/>
</dbReference>
<dbReference type="InterPro" id="IPR011063">
    <property type="entry name" value="TilS/TtcA_N"/>
</dbReference>
<dbReference type="GO" id="GO:0005524">
    <property type="term" value="F:ATP binding"/>
    <property type="evidence" value="ECO:0007669"/>
    <property type="project" value="UniProtKB-KW"/>
</dbReference>
<feature type="domain" description="tRNA(Ile)-lysidine/2-thiocytidine synthase N-terminal" evidence="7">
    <location>
        <begin position="47"/>
        <end position="251"/>
    </location>
</feature>
<dbReference type="SUPFAM" id="SSF52402">
    <property type="entry name" value="Adenine nucleotide alpha hydrolases-like"/>
    <property type="match status" value="1"/>
</dbReference>
<evidence type="ECO:0000256" key="5">
    <source>
        <dbReference type="ARBA" id="ARBA00022840"/>
    </source>
</evidence>
<evidence type="ECO:0000256" key="1">
    <source>
        <dbReference type="ARBA" id="ARBA00013267"/>
    </source>
</evidence>
<dbReference type="PANTHER" id="PTHR43033">
    <property type="entry name" value="TRNA(ILE)-LYSIDINE SYNTHASE-RELATED"/>
    <property type="match status" value="1"/>
</dbReference>
<evidence type="ECO:0000313" key="8">
    <source>
        <dbReference type="Proteomes" id="UP001515500"/>
    </source>
</evidence>
<dbReference type="AlphaFoldDB" id="A0AB40CSL4"/>
<evidence type="ECO:0000259" key="7">
    <source>
        <dbReference type="Pfam" id="PF01171"/>
    </source>
</evidence>
<dbReference type="NCBIfam" id="TIGR02432">
    <property type="entry name" value="lysidine_TilS_N"/>
    <property type="match status" value="1"/>
</dbReference>
<sequence>MLNSIRFSPQSHLLRFFCKSSASDMERYKEAFARRMALAGLKPHHRIALGVSGGPDSVALCAMTAGWKLDGLIERDEGSKFIDGLLGIVVDHRLRAESAEEAILVRERVSKMGIKCEIRCCDWAEGRPKQGHLQEAAREKRYEIFQDICLEHQIGVLLIAHHADDQAELLILRLSRNSGVFGLAGMPFTSQLFPTNLHYTGGNWGTNGILMVRPLLEFGKDDMYKICEGANQPFVEDPTNQSKLFARNRIRLSLRSMPSCVFKSEIQMLISACRLTRSFVESACFKMIKENVAVMDHGYAIIDVEKLEPSNVDDLCLSKFLSMVLQFISQRHRPVRGGTTQLLLDYIRAVPCKTSLTVAGCYISPAPRSKGLKVLISCSVDSPQSSRMRLSYTYPLLERQPSFVREVDEIIMDAKSYSDQSVSDDSSVPFLHSKSSKAFLAEAKKLDLISESTLASILSLQTEEAKNFNLKAEVDTDNNLNYKMKSGNATNIEIYPGLSCHFMSRFLVTWKLFKDVTKDEIDSSLGGSHLSRKDDDSHQCSFCNTNLERVLVTRHMVDSDWLYLAQVSESNRVKEHQHHVDHSICKLKLNEPADDQCIPYMQLSAQKALRALKSIPVSARKALPVLVDSHDLPVSIPSIGFQCCPYLLVDVVFKPRIPLGGGYASYI</sequence>
<evidence type="ECO:0000313" key="10">
    <source>
        <dbReference type="RefSeq" id="XP_039143070.1"/>
    </source>
</evidence>
<dbReference type="GeneID" id="120280338"/>
<keyword evidence="8" id="KW-1185">Reference proteome</keyword>
<dbReference type="GO" id="GO:0009658">
    <property type="term" value="P:chloroplast organization"/>
    <property type="evidence" value="ECO:0007669"/>
    <property type="project" value="EnsemblPlants"/>
</dbReference>
<evidence type="ECO:0000313" key="9">
    <source>
        <dbReference type="RefSeq" id="XP_039143069.1"/>
    </source>
</evidence>
<dbReference type="CDD" id="cd01992">
    <property type="entry name" value="TilS_N"/>
    <property type="match status" value="1"/>
</dbReference>
<evidence type="ECO:0000256" key="2">
    <source>
        <dbReference type="ARBA" id="ARBA00022598"/>
    </source>
</evidence>
<dbReference type="GO" id="GO:0009793">
    <property type="term" value="P:embryo development ending in seed dormancy"/>
    <property type="evidence" value="ECO:0007669"/>
    <property type="project" value="EnsemblPlants"/>
</dbReference>
<keyword evidence="3" id="KW-0819">tRNA processing</keyword>
<keyword evidence="2" id="KW-0436">Ligase</keyword>
<dbReference type="RefSeq" id="XP_039143069.1">
    <property type="nucleotide sequence ID" value="XM_039287135.1"/>
</dbReference>
<dbReference type="Gene3D" id="3.40.50.620">
    <property type="entry name" value="HUPs"/>
    <property type="match status" value="1"/>
</dbReference>
<comment type="catalytic activity">
    <reaction evidence="6">
        <text>cytidine(34) in tRNA(Ile2) + L-lysine + ATP = lysidine(34) in tRNA(Ile2) + AMP + diphosphate + H(+)</text>
        <dbReference type="Rhea" id="RHEA:43744"/>
        <dbReference type="Rhea" id="RHEA-COMP:10625"/>
        <dbReference type="Rhea" id="RHEA-COMP:10670"/>
        <dbReference type="ChEBI" id="CHEBI:15378"/>
        <dbReference type="ChEBI" id="CHEBI:30616"/>
        <dbReference type="ChEBI" id="CHEBI:32551"/>
        <dbReference type="ChEBI" id="CHEBI:33019"/>
        <dbReference type="ChEBI" id="CHEBI:82748"/>
        <dbReference type="ChEBI" id="CHEBI:83665"/>
        <dbReference type="ChEBI" id="CHEBI:456215"/>
        <dbReference type="EC" id="6.3.4.19"/>
    </reaction>
</comment>
<protein>
    <recommendedName>
        <fullName evidence="1">tRNA(Ile)-lysidine synthetase</fullName>
        <ecNumber evidence="1">6.3.4.19</ecNumber>
    </recommendedName>
</protein>
<dbReference type="Pfam" id="PF01171">
    <property type="entry name" value="ATP_bind_3"/>
    <property type="match status" value="1"/>
</dbReference>
<keyword evidence="4" id="KW-0547">Nucleotide-binding</keyword>
<dbReference type="GO" id="GO:0032267">
    <property type="term" value="F:tRNA(Ile)-lysidine synthase activity"/>
    <property type="evidence" value="ECO:0007669"/>
    <property type="project" value="UniProtKB-EC"/>
</dbReference>
<dbReference type="GO" id="GO:0008033">
    <property type="term" value="P:tRNA processing"/>
    <property type="evidence" value="ECO:0007669"/>
    <property type="project" value="UniProtKB-KW"/>
</dbReference>
<evidence type="ECO:0000256" key="3">
    <source>
        <dbReference type="ARBA" id="ARBA00022694"/>
    </source>
</evidence>
<keyword evidence="5" id="KW-0067">ATP-binding</keyword>
<gene>
    <name evidence="9 10" type="primary">LOC120280338</name>
</gene>
<dbReference type="PANTHER" id="PTHR43033:SF5">
    <property type="entry name" value="TRNA(ILE)-LYSIDINE SYNTHETASE"/>
    <property type="match status" value="1"/>
</dbReference>
<name>A0AB40CSL4_DIOCR</name>
<evidence type="ECO:0000256" key="4">
    <source>
        <dbReference type="ARBA" id="ARBA00022741"/>
    </source>
</evidence>
<dbReference type="HAMAP" id="MF_01161">
    <property type="entry name" value="tRNA_Ile_lys_synt"/>
    <property type="match status" value="1"/>
</dbReference>